<protein>
    <submittedName>
        <fullName evidence="2">Uncharacterized protein</fullName>
    </submittedName>
</protein>
<organism evidence="1 2">
    <name type="scientific">Romanomermis culicivorax</name>
    <name type="common">Nematode worm</name>
    <dbReference type="NCBI Taxonomy" id="13658"/>
    <lineage>
        <taxon>Eukaryota</taxon>
        <taxon>Metazoa</taxon>
        <taxon>Ecdysozoa</taxon>
        <taxon>Nematoda</taxon>
        <taxon>Enoplea</taxon>
        <taxon>Dorylaimia</taxon>
        <taxon>Mermithida</taxon>
        <taxon>Mermithoidea</taxon>
        <taxon>Mermithidae</taxon>
        <taxon>Romanomermis</taxon>
    </lineage>
</organism>
<evidence type="ECO:0000313" key="1">
    <source>
        <dbReference type="Proteomes" id="UP000887565"/>
    </source>
</evidence>
<name>A0A915HVQ7_ROMCU</name>
<proteinExistence type="predicted"/>
<dbReference type="AlphaFoldDB" id="A0A915HVQ7"/>
<keyword evidence="1" id="KW-1185">Reference proteome</keyword>
<dbReference type="WBParaSite" id="nRc.2.0.1.t05498-RA">
    <property type="protein sequence ID" value="nRc.2.0.1.t05498-RA"/>
    <property type="gene ID" value="nRc.2.0.1.g05498"/>
</dbReference>
<accession>A0A915HVQ7</accession>
<evidence type="ECO:0000313" key="2">
    <source>
        <dbReference type="WBParaSite" id="nRc.2.0.1.t05498-RA"/>
    </source>
</evidence>
<sequence length="153" mass="17232">MRRTGADFLIDAGGTYTNVFALKIMRQMAPFCCQIQILGATNFYLTKNIEKYACIMLWRAKMAPRPKKLVEQARNGRENLFISRRGRDDKFALAEAVTGDYSCQYVLYSFSCMPLNFDKSVLNGTCGIIFCKNSSRYKGAGGRSNLTMSVISE</sequence>
<reference evidence="2" key="1">
    <citation type="submission" date="2022-11" db="UniProtKB">
        <authorList>
            <consortium name="WormBaseParasite"/>
        </authorList>
    </citation>
    <scope>IDENTIFICATION</scope>
</reference>
<dbReference type="Proteomes" id="UP000887565">
    <property type="component" value="Unplaced"/>
</dbReference>